<protein>
    <submittedName>
        <fullName evidence="1">Uncharacterized protein</fullName>
    </submittedName>
</protein>
<reference evidence="1 2" key="1">
    <citation type="submission" date="2024-01" db="EMBL/GenBank/DDBJ databases">
        <title>The genomes of 5 underutilized Papilionoideae crops provide insights into root nodulation and disease resistanc.</title>
        <authorList>
            <person name="Jiang F."/>
        </authorList>
    </citation>
    <scope>NUCLEOTIDE SEQUENCE [LARGE SCALE GENOMIC DNA]</scope>
    <source>
        <strain evidence="1">LVBAO_FW01</strain>
        <tissue evidence="1">Leaves</tissue>
    </source>
</reference>
<comment type="caution">
    <text evidence="1">The sequence shown here is derived from an EMBL/GenBank/DDBJ whole genome shotgun (WGS) entry which is preliminary data.</text>
</comment>
<accession>A0AAN9QSN6</accession>
<keyword evidence="2" id="KW-1185">Reference proteome</keyword>
<sequence>MSDYALSYGNPLVTKFTFSKLVNMGPNSPPLMTLTVSINSDPHMHGPRPSVMAMVICMLGFHYSQMFHVHSVTCMHLNGQAFEHISFLQEMQPYTEFKQCFKSLLNPNSRSMAGLYHCSMKSDSRCARWWFYFEPKSLSFCNMSPYAFGQHEDNTIHSSVVSEG</sequence>
<proteinExistence type="predicted"/>
<dbReference type="AlphaFoldDB" id="A0AAN9QSN6"/>
<gene>
    <name evidence="1" type="ORF">VNO77_15954</name>
</gene>
<evidence type="ECO:0000313" key="2">
    <source>
        <dbReference type="Proteomes" id="UP001367508"/>
    </source>
</evidence>
<dbReference type="EMBL" id="JAYMYQ010000003">
    <property type="protein sequence ID" value="KAK7345351.1"/>
    <property type="molecule type" value="Genomic_DNA"/>
</dbReference>
<dbReference type="Proteomes" id="UP001367508">
    <property type="component" value="Unassembled WGS sequence"/>
</dbReference>
<name>A0AAN9QSN6_CANGL</name>
<organism evidence="1 2">
    <name type="scientific">Canavalia gladiata</name>
    <name type="common">Sword bean</name>
    <name type="synonym">Dolichos gladiatus</name>
    <dbReference type="NCBI Taxonomy" id="3824"/>
    <lineage>
        <taxon>Eukaryota</taxon>
        <taxon>Viridiplantae</taxon>
        <taxon>Streptophyta</taxon>
        <taxon>Embryophyta</taxon>
        <taxon>Tracheophyta</taxon>
        <taxon>Spermatophyta</taxon>
        <taxon>Magnoliopsida</taxon>
        <taxon>eudicotyledons</taxon>
        <taxon>Gunneridae</taxon>
        <taxon>Pentapetalae</taxon>
        <taxon>rosids</taxon>
        <taxon>fabids</taxon>
        <taxon>Fabales</taxon>
        <taxon>Fabaceae</taxon>
        <taxon>Papilionoideae</taxon>
        <taxon>50 kb inversion clade</taxon>
        <taxon>NPAAA clade</taxon>
        <taxon>indigoferoid/millettioid clade</taxon>
        <taxon>Phaseoleae</taxon>
        <taxon>Canavalia</taxon>
    </lineage>
</organism>
<evidence type="ECO:0000313" key="1">
    <source>
        <dbReference type="EMBL" id="KAK7345351.1"/>
    </source>
</evidence>